<sequence>MLTIQWQEEIALLQQSLRREITKISGGSEINVIKHICINNLKSKLDRLEEIEKILNIEKYKIVFIGTIGQGKTTAICHLFNLISDFKVSKNINGKTKDVIETRELLSTGSGKTTICEVIIKAADKTYIEIEPYTVDEMENLILEFCDYIASKDNPQLEQRIIISEEIDRAIRNIIELKQINKSVPDGEKTKTSRIDTAKELFEEAGIEVLKKTALNNANLESRTSTQVEFDNQGKEQEWIKYTFDDINNVRLKDFAIPRKIYLYVSHDVLSGSNLSQFDSVIDTKGLDENPIRKDLQKYIDSQDSICIFVTPFNAAPEANITKLIGYHLTSKSKEFHHRFVTLVLPHKGEAEKVHGSDGDRELGIQIRQDEVQATFRRLNLDFFQDNILSYDSLRYYRDDIVKLNEIYDEEDVQADKNEFIKAIADVIERRRNLLLDEIKNIRESFGKIKNGEALTVAEIKAIENAISKIENIRDLRKRVPSFVYENFIDKYLECYRTTYKAWNTKHAIHRNFGYYEPRDIDIYYDAKVFAEGIDEDEMLKKFTREVKQELENILYELTSANESLKTLIPELIKEFYGLYDEFVYDVGTEIQDELTRTLLPQSEDSKFWKALIAEKGRERKKGETFAGNVCEIFRRELEIETNLNKFFQSKAEEHWEKLVNQILSFFGQK</sequence>
<reference evidence="1" key="2">
    <citation type="journal article" date="2022" name="Microbiol. Resour. Announc.">
        <title>Metagenome Sequencing to Explore Phylogenomics of Terrestrial Cyanobacteria.</title>
        <authorList>
            <person name="Ward R.D."/>
            <person name="Stajich J.E."/>
            <person name="Johansen J.R."/>
            <person name="Huntemann M."/>
            <person name="Clum A."/>
            <person name="Foster B."/>
            <person name="Foster B."/>
            <person name="Roux S."/>
            <person name="Palaniappan K."/>
            <person name="Varghese N."/>
            <person name="Mukherjee S."/>
            <person name="Reddy T.B.K."/>
            <person name="Daum C."/>
            <person name="Copeland A."/>
            <person name="Chen I.A."/>
            <person name="Ivanova N.N."/>
            <person name="Kyrpides N.C."/>
            <person name="Shapiro N."/>
            <person name="Eloe-Fadrosh E.A."/>
            <person name="Pietrasiak N."/>
        </authorList>
    </citation>
    <scope>NUCLEOTIDE SEQUENCE</scope>
    <source>
        <strain evidence="1">JT2-VF2</strain>
    </source>
</reference>
<name>A0A951PXE7_9NOST</name>
<dbReference type="EMBL" id="JAHHHN010000003">
    <property type="protein sequence ID" value="MBW4560878.1"/>
    <property type="molecule type" value="Genomic_DNA"/>
</dbReference>
<dbReference type="AlphaFoldDB" id="A0A951PXE7"/>
<reference evidence="1" key="1">
    <citation type="submission" date="2021-05" db="EMBL/GenBank/DDBJ databases">
        <authorList>
            <person name="Pietrasiak N."/>
            <person name="Ward R."/>
            <person name="Stajich J.E."/>
            <person name="Kurbessoian T."/>
        </authorList>
    </citation>
    <scope>NUCLEOTIDE SEQUENCE</scope>
    <source>
        <strain evidence="1">JT2-VF2</strain>
    </source>
</reference>
<organism evidence="1 2">
    <name type="scientific">Mojavia pulchra JT2-VF2</name>
    <dbReference type="NCBI Taxonomy" id="287848"/>
    <lineage>
        <taxon>Bacteria</taxon>
        <taxon>Bacillati</taxon>
        <taxon>Cyanobacteriota</taxon>
        <taxon>Cyanophyceae</taxon>
        <taxon>Nostocales</taxon>
        <taxon>Nostocaceae</taxon>
    </lineage>
</organism>
<evidence type="ECO:0000313" key="2">
    <source>
        <dbReference type="Proteomes" id="UP000715781"/>
    </source>
</evidence>
<proteinExistence type="predicted"/>
<dbReference type="Proteomes" id="UP000715781">
    <property type="component" value="Unassembled WGS sequence"/>
</dbReference>
<comment type="caution">
    <text evidence="1">The sequence shown here is derived from an EMBL/GenBank/DDBJ whole genome shotgun (WGS) entry which is preliminary data.</text>
</comment>
<evidence type="ECO:0000313" key="1">
    <source>
        <dbReference type="EMBL" id="MBW4560878.1"/>
    </source>
</evidence>
<gene>
    <name evidence="1" type="ORF">KME32_06900</name>
</gene>
<accession>A0A951PXE7</accession>
<protein>
    <submittedName>
        <fullName evidence="1">Uncharacterized protein</fullName>
    </submittedName>
</protein>